<accession>A0ABW5VDP7</accession>
<organism evidence="1 2">
    <name type="scientific">Arenibacter antarcticus</name>
    <dbReference type="NCBI Taxonomy" id="2040469"/>
    <lineage>
        <taxon>Bacteria</taxon>
        <taxon>Pseudomonadati</taxon>
        <taxon>Bacteroidota</taxon>
        <taxon>Flavobacteriia</taxon>
        <taxon>Flavobacteriales</taxon>
        <taxon>Flavobacteriaceae</taxon>
        <taxon>Arenibacter</taxon>
    </lineage>
</organism>
<dbReference type="EMBL" id="JBHUOK010000008">
    <property type="protein sequence ID" value="MFD2789097.1"/>
    <property type="molecule type" value="Genomic_DNA"/>
</dbReference>
<evidence type="ECO:0000313" key="1">
    <source>
        <dbReference type="EMBL" id="MFD2789097.1"/>
    </source>
</evidence>
<comment type="caution">
    <text evidence="1">The sequence shown here is derived from an EMBL/GenBank/DDBJ whole genome shotgun (WGS) entry which is preliminary data.</text>
</comment>
<proteinExistence type="predicted"/>
<evidence type="ECO:0000313" key="2">
    <source>
        <dbReference type="Proteomes" id="UP001597532"/>
    </source>
</evidence>
<dbReference type="Proteomes" id="UP001597532">
    <property type="component" value="Unassembled WGS sequence"/>
</dbReference>
<sequence>MKAMAHLKSPLTPKENEVILTALNPIFDIQVLDLDLEKGLLLFNYNSRMVLAMVEKKLLEAGLPIMSYSFPNRIPLLHSGMDKDHGTLA</sequence>
<protein>
    <submittedName>
        <fullName evidence="1">Uncharacterized protein</fullName>
    </submittedName>
</protein>
<keyword evidence="2" id="KW-1185">Reference proteome</keyword>
<name>A0ABW5VDP7_9FLAO</name>
<reference evidence="2" key="1">
    <citation type="journal article" date="2019" name="Int. J. Syst. Evol. Microbiol.">
        <title>The Global Catalogue of Microorganisms (GCM) 10K type strain sequencing project: providing services to taxonomists for standard genome sequencing and annotation.</title>
        <authorList>
            <consortium name="The Broad Institute Genomics Platform"/>
            <consortium name="The Broad Institute Genome Sequencing Center for Infectious Disease"/>
            <person name="Wu L."/>
            <person name="Ma J."/>
        </authorList>
    </citation>
    <scope>NUCLEOTIDE SEQUENCE [LARGE SCALE GENOMIC DNA]</scope>
    <source>
        <strain evidence="2">KCTC 52924</strain>
    </source>
</reference>
<dbReference type="RefSeq" id="WP_251808929.1">
    <property type="nucleotide sequence ID" value="NZ_CP166679.1"/>
</dbReference>
<gene>
    <name evidence="1" type="ORF">ACFS1K_04920</name>
</gene>